<feature type="region of interest" description="Disordered" evidence="10">
    <location>
        <begin position="568"/>
        <end position="597"/>
    </location>
</feature>
<feature type="domain" description="C2H2-type" evidence="11">
    <location>
        <begin position="498"/>
        <end position="520"/>
    </location>
</feature>
<evidence type="ECO:0000256" key="7">
    <source>
        <dbReference type="ARBA" id="ARBA00023163"/>
    </source>
</evidence>
<accession>A0A6G1IAY9</accession>
<organism evidence="12 13">
    <name type="scientific">Trichodelitschia bisporula</name>
    <dbReference type="NCBI Taxonomy" id="703511"/>
    <lineage>
        <taxon>Eukaryota</taxon>
        <taxon>Fungi</taxon>
        <taxon>Dikarya</taxon>
        <taxon>Ascomycota</taxon>
        <taxon>Pezizomycotina</taxon>
        <taxon>Dothideomycetes</taxon>
        <taxon>Dothideomycetes incertae sedis</taxon>
        <taxon>Phaeotrichales</taxon>
        <taxon>Phaeotrichaceae</taxon>
        <taxon>Trichodelitschia</taxon>
    </lineage>
</organism>
<dbReference type="Pfam" id="PF00096">
    <property type="entry name" value="zf-C2H2"/>
    <property type="match status" value="2"/>
</dbReference>
<feature type="domain" description="C2H2-type" evidence="11">
    <location>
        <begin position="469"/>
        <end position="497"/>
    </location>
</feature>
<dbReference type="GO" id="GO:0000978">
    <property type="term" value="F:RNA polymerase II cis-regulatory region sequence-specific DNA binding"/>
    <property type="evidence" value="ECO:0007669"/>
    <property type="project" value="InterPro"/>
</dbReference>
<feature type="region of interest" description="Disordered" evidence="10">
    <location>
        <begin position="189"/>
        <end position="240"/>
    </location>
</feature>
<dbReference type="GO" id="GO:0000785">
    <property type="term" value="C:chromatin"/>
    <property type="evidence" value="ECO:0007669"/>
    <property type="project" value="TreeGrafter"/>
</dbReference>
<evidence type="ECO:0000256" key="8">
    <source>
        <dbReference type="ARBA" id="ARBA00023242"/>
    </source>
</evidence>
<dbReference type="GO" id="GO:0008270">
    <property type="term" value="F:zinc ion binding"/>
    <property type="evidence" value="ECO:0007669"/>
    <property type="project" value="UniProtKB-KW"/>
</dbReference>
<feature type="compositionally biased region" description="Low complexity" evidence="10">
    <location>
        <begin position="568"/>
        <end position="579"/>
    </location>
</feature>
<evidence type="ECO:0000313" key="13">
    <source>
        <dbReference type="Proteomes" id="UP000799640"/>
    </source>
</evidence>
<reference evidence="12" key="1">
    <citation type="journal article" date="2020" name="Stud. Mycol.">
        <title>101 Dothideomycetes genomes: a test case for predicting lifestyles and emergence of pathogens.</title>
        <authorList>
            <person name="Haridas S."/>
            <person name="Albert R."/>
            <person name="Binder M."/>
            <person name="Bloem J."/>
            <person name="Labutti K."/>
            <person name="Salamov A."/>
            <person name="Andreopoulos B."/>
            <person name="Baker S."/>
            <person name="Barry K."/>
            <person name="Bills G."/>
            <person name="Bluhm B."/>
            <person name="Cannon C."/>
            <person name="Castanera R."/>
            <person name="Culley D."/>
            <person name="Daum C."/>
            <person name="Ezra D."/>
            <person name="Gonzalez J."/>
            <person name="Henrissat B."/>
            <person name="Kuo A."/>
            <person name="Liang C."/>
            <person name="Lipzen A."/>
            <person name="Lutzoni F."/>
            <person name="Magnuson J."/>
            <person name="Mondo S."/>
            <person name="Nolan M."/>
            <person name="Ohm R."/>
            <person name="Pangilinan J."/>
            <person name="Park H.-J."/>
            <person name="Ramirez L."/>
            <person name="Alfaro M."/>
            <person name="Sun H."/>
            <person name="Tritt A."/>
            <person name="Yoshinaga Y."/>
            <person name="Zwiers L.-H."/>
            <person name="Turgeon B."/>
            <person name="Goodwin S."/>
            <person name="Spatafora J."/>
            <person name="Crous P."/>
            <person name="Grigoriev I."/>
        </authorList>
    </citation>
    <scope>NUCLEOTIDE SEQUENCE</scope>
    <source>
        <strain evidence="12">CBS 262.69</strain>
    </source>
</reference>
<dbReference type="SUPFAM" id="SSF57667">
    <property type="entry name" value="beta-beta-alpha zinc fingers"/>
    <property type="match status" value="1"/>
</dbReference>
<dbReference type="OrthoDB" id="654211at2759"/>
<evidence type="ECO:0000256" key="1">
    <source>
        <dbReference type="ARBA" id="ARBA00004123"/>
    </source>
</evidence>
<dbReference type="EMBL" id="ML996687">
    <property type="protein sequence ID" value="KAF2405344.1"/>
    <property type="molecule type" value="Genomic_DNA"/>
</dbReference>
<dbReference type="Proteomes" id="UP000799640">
    <property type="component" value="Unassembled WGS sequence"/>
</dbReference>
<keyword evidence="8" id="KW-0539">Nucleus</keyword>
<evidence type="ECO:0000256" key="9">
    <source>
        <dbReference type="PROSITE-ProRule" id="PRU00042"/>
    </source>
</evidence>
<keyword evidence="5" id="KW-0862">Zinc</keyword>
<dbReference type="PANTHER" id="PTHR40626:SF13">
    <property type="entry name" value="RESPIRATION FACTOR 2-RELATED"/>
    <property type="match status" value="1"/>
</dbReference>
<protein>
    <recommendedName>
        <fullName evidence="11">C2H2-type domain-containing protein</fullName>
    </recommendedName>
</protein>
<comment type="subcellular location">
    <subcellularLocation>
        <location evidence="1">Nucleus</location>
    </subcellularLocation>
</comment>
<dbReference type="SMART" id="SM00355">
    <property type="entry name" value="ZnF_C2H2"/>
    <property type="match status" value="2"/>
</dbReference>
<dbReference type="GO" id="GO:0005634">
    <property type="term" value="C:nucleus"/>
    <property type="evidence" value="ECO:0007669"/>
    <property type="project" value="UniProtKB-SubCell"/>
</dbReference>
<evidence type="ECO:0000256" key="5">
    <source>
        <dbReference type="ARBA" id="ARBA00022833"/>
    </source>
</evidence>
<evidence type="ECO:0000256" key="6">
    <source>
        <dbReference type="ARBA" id="ARBA00023015"/>
    </source>
</evidence>
<dbReference type="GO" id="GO:0000981">
    <property type="term" value="F:DNA-binding transcription factor activity, RNA polymerase II-specific"/>
    <property type="evidence" value="ECO:0007669"/>
    <property type="project" value="InterPro"/>
</dbReference>
<keyword evidence="3" id="KW-0677">Repeat</keyword>
<evidence type="ECO:0000256" key="2">
    <source>
        <dbReference type="ARBA" id="ARBA00022723"/>
    </source>
</evidence>
<dbReference type="PANTHER" id="PTHR40626">
    <property type="entry name" value="MIP31509P"/>
    <property type="match status" value="1"/>
</dbReference>
<dbReference type="InterPro" id="IPR013087">
    <property type="entry name" value="Znf_C2H2_type"/>
</dbReference>
<dbReference type="FunFam" id="3.30.160.60:FF:000141">
    <property type="entry name" value="C2H2 zinc finger protein"/>
    <property type="match status" value="1"/>
</dbReference>
<feature type="region of interest" description="Disordered" evidence="10">
    <location>
        <begin position="111"/>
        <end position="143"/>
    </location>
</feature>
<keyword evidence="13" id="KW-1185">Reference proteome</keyword>
<feature type="compositionally biased region" description="Low complexity" evidence="10">
    <location>
        <begin position="190"/>
        <end position="225"/>
    </location>
</feature>
<evidence type="ECO:0000313" key="12">
    <source>
        <dbReference type="EMBL" id="KAF2405344.1"/>
    </source>
</evidence>
<name>A0A6G1IAY9_9PEZI</name>
<dbReference type="Gene3D" id="3.30.160.60">
    <property type="entry name" value="Classic Zinc Finger"/>
    <property type="match status" value="2"/>
</dbReference>
<feature type="compositionally biased region" description="Low complexity" evidence="10">
    <location>
        <begin position="411"/>
        <end position="421"/>
    </location>
</feature>
<proteinExistence type="predicted"/>
<keyword evidence="2" id="KW-0479">Metal-binding</keyword>
<dbReference type="InterPro" id="IPR036236">
    <property type="entry name" value="Znf_C2H2_sf"/>
</dbReference>
<keyword evidence="7" id="KW-0804">Transcription</keyword>
<dbReference type="AlphaFoldDB" id="A0A6G1IAY9"/>
<keyword evidence="4 9" id="KW-0863">Zinc-finger</keyword>
<evidence type="ECO:0000256" key="3">
    <source>
        <dbReference type="ARBA" id="ARBA00022737"/>
    </source>
</evidence>
<dbReference type="PROSITE" id="PS00028">
    <property type="entry name" value="ZINC_FINGER_C2H2_1"/>
    <property type="match status" value="2"/>
</dbReference>
<gene>
    <name evidence="12" type="ORF">EJ06DRAFT_552748</name>
</gene>
<evidence type="ECO:0000256" key="10">
    <source>
        <dbReference type="SAM" id="MobiDB-lite"/>
    </source>
</evidence>
<dbReference type="InterPro" id="IPR051059">
    <property type="entry name" value="VerF-like"/>
</dbReference>
<dbReference type="PROSITE" id="PS50157">
    <property type="entry name" value="ZINC_FINGER_C2H2_2"/>
    <property type="match status" value="2"/>
</dbReference>
<feature type="compositionally biased region" description="Low complexity" evidence="10">
    <location>
        <begin position="122"/>
        <end position="137"/>
    </location>
</feature>
<dbReference type="FunFam" id="3.30.160.60:FF:000757">
    <property type="entry name" value="Transcription factor Msn2p"/>
    <property type="match status" value="1"/>
</dbReference>
<feature type="region of interest" description="Disordered" evidence="10">
    <location>
        <begin position="384"/>
        <end position="463"/>
    </location>
</feature>
<evidence type="ECO:0000259" key="11">
    <source>
        <dbReference type="PROSITE" id="PS50157"/>
    </source>
</evidence>
<feature type="compositionally biased region" description="Low complexity" evidence="10">
    <location>
        <begin position="430"/>
        <end position="444"/>
    </location>
</feature>
<evidence type="ECO:0000256" key="4">
    <source>
        <dbReference type="ARBA" id="ARBA00022771"/>
    </source>
</evidence>
<sequence length="597" mass="65658">MAGPYTQNPSFGQSAFFYYTVDPKAETRQQHGHFTQQPHGMPYVHEMAHNHQQQMMYNNYQRPSSSSSQMHYPMQQQYGQHSLLTPAQSPQPVHHKPSILVQQDSPYLFPLDTDCYPPSTPPLSSSGSSAISSPPSSAEVLPTPLSSHFAHHALDGIKPGCEEEVFSEILASDEWARCASPPMTPVFIQSAGSSAPSSQSHPSATASYSQQGSSSLLSTQECPSLSPSPSPIPRVDFQEQDSNCCDPRDLTVSASEFPALPTLCPGDDEAHNLMLRGELFTPKTEELKIPTPAQFLGISHGLPTFELPFELDGEDDSHLHFTTSENVHFLGNKRQRTDIVPTFSEDDSLLDDSFSDFEDDLQAPGLLTPSDSDLSFCSEDFEMKMRSKKRPAPRRDAHEHEDENTDSDYMHQSTRQSSTSHHGSELNAEAGASDSPAVSSSDAATPQQPTQVSRRGRKQSLTEDPSKTFVCTLCSRRFRRQEHLKRHYRSLHTHEKPFECNDCGKKFSRSDNLSQHQRTHGSGSIVMGVLTEAPGGYPHDMYAPQQGPQDPSALGALLFDAAAAASALGGSSSESMSGHSDLDQAAVDRKKKRKRDE</sequence>
<keyword evidence="6" id="KW-0805">Transcription regulation</keyword>